<sequence>MVKYQINYDKLNSYTLISFQQAIHHDSAYQKKFKNVEYQLINKETRRHDASIRYEDFGERFYLDIF</sequence>
<organism evidence="1 2">
    <name type="scientific">Larkinella punicea</name>
    <dbReference type="NCBI Taxonomy" id="2315727"/>
    <lineage>
        <taxon>Bacteria</taxon>
        <taxon>Pseudomonadati</taxon>
        <taxon>Bacteroidota</taxon>
        <taxon>Cytophagia</taxon>
        <taxon>Cytophagales</taxon>
        <taxon>Spirosomataceae</taxon>
        <taxon>Larkinella</taxon>
    </lineage>
</organism>
<protein>
    <submittedName>
        <fullName evidence="1">Uncharacterized protein</fullName>
    </submittedName>
</protein>
<reference evidence="1 2" key="1">
    <citation type="submission" date="2018-07" db="EMBL/GenBank/DDBJ databases">
        <title>Genome analysis of Larkinella rosea.</title>
        <authorList>
            <person name="Zhou Z."/>
            <person name="Wang G."/>
        </authorList>
    </citation>
    <scope>NUCLEOTIDE SEQUENCE [LARGE SCALE GENOMIC DNA]</scope>
    <source>
        <strain evidence="2">zzj9</strain>
    </source>
</reference>
<proteinExistence type="predicted"/>
<evidence type="ECO:0000313" key="2">
    <source>
        <dbReference type="Proteomes" id="UP000253383"/>
    </source>
</evidence>
<name>A0A368JS10_9BACT</name>
<dbReference type="AlphaFoldDB" id="A0A368JS10"/>
<accession>A0A368JS10</accession>
<dbReference type="EMBL" id="QOWE01000005">
    <property type="protein sequence ID" value="RCR70252.1"/>
    <property type="molecule type" value="Genomic_DNA"/>
</dbReference>
<keyword evidence="2" id="KW-1185">Reference proteome</keyword>
<dbReference type="Proteomes" id="UP000253383">
    <property type="component" value="Unassembled WGS sequence"/>
</dbReference>
<comment type="caution">
    <text evidence="1">The sequence shown here is derived from an EMBL/GenBank/DDBJ whole genome shotgun (WGS) entry which is preliminary data.</text>
</comment>
<gene>
    <name evidence="1" type="ORF">DUE52_07765</name>
</gene>
<evidence type="ECO:0000313" key="1">
    <source>
        <dbReference type="EMBL" id="RCR70252.1"/>
    </source>
</evidence>